<evidence type="ECO:0000313" key="1">
    <source>
        <dbReference type="EMBL" id="SSC13339.1"/>
    </source>
</evidence>
<protein>
    <submittedName>
        <fullName evidence="1">Uncharacterized protein</fullName>
    </submittedName>
</protein>
<accession>A0A7Z7PPR0</accession>
<dbReference type="Proteomes" id="UP000250796">
    <property type="component" value="Chromosome MESINF"/>
</dbReference>
<dbReference type="EMBL" id="LS974202">
    <property type="protein sequence ID" value="SSC13339.1"/>
    <property type="molecule type" value="Genomic_DNA"/>
</dbReference>
<dbReference type="AlphaFoldDB" id="A0A7Z7PPR0"/>
<sequence>MNLRPLPRQGSALPLSYAPGQERFYHCNHTIVNTYMRLENPKYNTMVNAVLNFEAR</sequence>
<reference evidence="1 2" key="1">
    <citation type="submission" date="2017-01" db="EMBL/GenBank/DDBJ databases">
        <authorList>
            <person name="Erauso G."/>
        </authorList>
    </citation>
    <scope>NUCLEOTIDE SEQUENCE [LARGE SCALE GENOMIC DNA]</scope>
    <source>
        <strain evidence="1">MESINF1</strain>
    </source>
</reference>
<dbReference type="KEGG" id="minf:MESINF_1895"/>
<name>A0A7Z7PPR0_9BACT</name>
<keyword evidence="2" id="KW-1185">Reference proteome</keyword>
<gene>
    <name evidence="1" type="ORF">MESINF_1895</name>
</gene>
<organism evidence="1 2">
    <name type="scientific">Mesotoga infera</name>
    <dbReference type="NCBI Taxonomy" id="1236046"/>
    <lineage>
        <taxon>Bacteria</taxon>
        <taxon>Thermotogati</taxon>
        <taxon>Thermotogota</taxon>
        <taxon>Thermotogae</taxon>
        <taxon>Kosmotogales</taxon>
        <taxon>Kosmotogaceae</taxon>
        <taxon>Mesotoga</taxon>
    </lineage>
</organism>
<proteinExistence type="predicted"/>
<evidence type="ECO:0000313" key="2">
    <source>
        <dbReference type="Proteomes" id="UP000250796"/>
    </source>
</evidence>